<dbReference type="InterPro" id="IPR000432">
    <property type="entry name" value="DNA_mismatch_repair_MutS_C"/>
</dbReference>
<accession>A0A1M6M7K2</accession>
<reference evidence="8" key="1">
    <citation type="submission" date="2016-11" db="EMBL/GenBank/DDBJ databases">
        <authorList>
            <person name="Varghese N."/>
            <person name="Submissions S."/>
        </authorList>
    </citation>
    <scope>NUCLEOTIDE SEQUENCE [LARGE SCALE GENOMIC DNA]</scope>
    <source>
        <strain evidence="8">DSM 14826</strain>
    </source>
</reference>
<dbReference type="GO" id="GO:0140664">
    <property type="term" value="F:ATP-dependent DNA damage sensor activity"/>
    <property type="evidence" value="ECO:0007669"/>
    <property type="project" value="InterPro"/>
</dbReference>
<organism evidence="7 8">
    <name type="scientific">Anaerobranca californiensis DSM 14826</name>
    <dbReference type="NCBI Taxonomy" id="1120989"/>
    <lineage>
        <taxon>Bacteria</taxon>
        <taxon>Bacillati</taxon>
        <taxon>Bacillota</taxon>
        <taxon>Clostridia</taxon>
        <taxon>Eubacteriales</taxon>
        <taxon>Proteinivoracaceae</taxon>
        <taxon>Anaerobranca</taxon>
    </lineage>
</organism>
<evidence type="ECO:0000256" key="3">
    <source>
        <dbReference type="ARBA" id="ARBA00023125"/>
    </source>
</evidence>
<dbReference type="Gene3D" id="3.40.50.300">
    <property type="entry name" value="P-loop containing nucleotide triphosphate hydrolases"/>
    <property type="match status" value="1"/>
</dbReference>
<dbReference type="InterPro" id="IPR036187">
    <property type="entry name" value="DNA_mismatch_repair_MutS_sf"/>
</dbReference>
<keyword evidence="4" id="KW-0175">Coiled coil</keyword>
<evidence type="ECO:0000259" key="6">
    <source>
        <dbReference type="SMART" id="SM00534"/>
    </source>
</evidence>
<sequence length="546" mass="62409">MEFFIGNTLNVIDLEEVLNSVVPYSPYGQREKEKLKPTLSKAKLQREYTLTYQILEIIQRDNKVTGIIDLLKNLKDITPIIKKALAGLVLEEIDFFYLKQWLTGVRTLADLTEKTGIKKEINIKFEKIEGFFKIITLDNEGPGFYISSKHNPQLEKARTTSRRLREKLDNLLEKRKKEIEREFNVLFNIENTLNISKFDGDKVEKLSKCPHLYYQGENYTHVQFKIKEWEETLKIKGKLAEVNKEIEHEEEKVKKYLTEEFLKYIPKFQGNCKKIGRLDWLLTKANYSREINGVKPILTTENIIKLKGAKNPVLAGVLAKRGKKVTPIDLELDSGVTVITGSNMGGKSLTLKTLGLMTALAQMGFLVPCEEMVFSPRKFIYCSLYHQQSIYDGLSTFGVEIKALKKVLTYRDKQGLYLIDELARGTNPIEGGALAYAVAKYLNEGDSITVMVTHFEQLLTDEFGQLRIVGLDNVTENKLKKGLKGKRGVEAVEELMDYRIEKVTKLGIPKEGLKIAALMGLPQEIIENAEKKLAKDQQKRSEQDDR</sequence>
<dbReference type="InterPro" id="IPR045076">
    <property type="entry name" value="MutS"/>
</dbReference>
<dbReference type="OrthoDB" id="9777812at2"/>
<evidence type="ECO:0000256" key="1">
    <source>
        <dbReference type="ARBA" id="ARBA00022741"/>
    </source>
</evidence>
<evidence type="ECO:0000256" key="4">
    <source>
        <dbReference type="SAM" id="Coils"/>
    </source>
</evidence>
<dbReference type="GO" id="GO:0030983">
    <property type="term" value="F:mismatched DNA binding"/>
    <property type="evidence" value="ECO:0007669"/>
    <property type="project" value="InterPro"/>
</dbReference>
<dbReference type="PANTHER" id="PTHR11361:SF14">
    <property type="entry name" value="DNA MISMATCH REPAIR PROTEIN MUTS, TYPE 2"/>
    <property type="match status" value="1"/>
</dbReference>
<dbReference type="RefSeq" id="WP_072906330.1">
    <property type="nucleotide sequence ID" value="NZ_FRAI01000006.1"/>
</dbReference>
<evidence type="ECO:0000313" key="7">
    <source>
        <dbReference type="EMBL" id="SHJ79445.1"/>
    </source>
</evidence>
<feature type="domain" description="DNA mismatch repair proteins mutS family" evidence="6">
    <location>
        <begin position="334"/>
        <end position="534"/>
    </location>
</feature>
<dbReference type="GO" id="GO:0005524">
    <property type="term" value="F:ATP binding"/>
    <property type="evidence" value="ECO:0007669"/>
    <property type="project" value="UniProtKB-KW"/>
</dbReference>
<keyword evidence="8" id="KW-1185">Reference proteome</keyword>
<dbReference type="SUPFAM" id="SSF48334">
    <property type="entry name" value="DNA repair protein MutS, domain III"/>
    <property type="match status" value="1"/>
</dbReference>
<dbReference type="STRING" id="1120989.SAMN02745227_00700"/>
<keyword evidence="2" id="KW-0067">ATP-binding</keyword>
<dbReference type="SMART" id="SM00533">
    <property type="entry name" value="MUTSd"/>
    <property type="match status" value="1"/>
</dbReference>
<dbReference type="Pfam" id="PF00488">
    <property type="entry name" value="MutS_V"/>
    <property type="match status" value="1"/>
</dbReference>
<evidence type="ECO:0000259" key="5">
    <source>
        <dbReference type="SMART" id="SM00533"/>
    </source>
</evidence>
<keyword evidence="3" id="KW-0238">DNA-binding</keyword>
<feature type="domain" description="DNA mismatch repair protein MutS core" evidence="5">
    <location>
        <begin position="9"/>
        <end position="317"/>
    </location>
</feature>
<protein>
    <submittedName>
        <fullName evidence="7">MutS domain V</fullName>
    </submittedName>
</protein>
<keyword evidence="1" id="KW-0547">Nucleotide-binding</keyword>
<dbReference type="PANTHER" id="PTHR11361">
    <property type="entry name" value="DNA MISMATCH REPAIR PROTEIN MUTS FAMILY MEMBER"/>
    <property type="match status" value="1"/>
</dbReference>
<evidence type="ECO:0000313" key="8">
    <source>
        <dbReference type="Proteomes" id="UP000243547"/>
    </source>
</evidence>
<dbReference type="SUPFAM" id="SSF52540">
    <property type="entry name" value="P-loop containing nucleoside triphosphate hydrolases"/>
    <property type="match status" value="1"/>
</dbReference>
<dbReference type="InterPro" id="IPR027417">
    <property type="entry name" value="P-loop_NTPase"/>
</dbReference>
<dbReference type="SMART" id="SM00534">
    <property type="entry name" value="MUTSac"/>
    <property type="match status" value="1"/>
</dbReference>
<gene>
    <name evidence="7" type="ORF">SAMN02745227_00700</name>
</gene>
<dbReference type="Proteomes" id="UP000243547">
    <property type="component" value="Unassembled WGS sequence"/>
</dbReference>
<proteinExistence type="predicted"/>
<dbReference type="EMBL" id="FRAI01000006">
    <property type="protein sequence ID" value="SHJ79445.1"/>
    <property type="molecule type" value="Genomic_DNA"/>
</dbReference>
<dbReference type="AlphaFoldDB" id="A0A1M6M7K2"/>
<evidence type="ECO:0000256" key="2">
    <source>
        <dbReference type="ARBA" id="ARBA00022840"/>
    </source>
</evidence>
<dbReference type="InterPro" id="IPR007696">
    <property type="entry name" value="DNA_mismatch_repair_MutS_core"/>
</dbReference>
<name>A0A1M6M7K2_9FIRM</name>
<feature type="coiled-coil region" evidence="4">
    <location>
        <begin position="154"/>
        <end position="181"/>
    </location>
</feature>
<dbReference type="GO" id="GO:0006298">
    <property type="term" value="P:mismatch repair"/>
    <property type="evidence" value="ECO:0007669"/>
    <property type="project" value="InterPro"/>
</dbReference>